<organism evidence="2 3">
    <name type="scientific">Romanomermis culicivorax</name>
    <name type="common">Nematode worm</name>
    <dbReference type="NCBI Taxonomy" id="13658"/>
    <lineage>
        <taxon>Eukaryota</taxon>
        <taxon>Metazoa</taxon>
        <taxon>Ecdysozoa</taxon>
        <taxon>Nematoda</taxon>
        <taxon>Enoplea</taxon>
        <taxon>Dorylaimia</taxon>
        <taxon>Mermithida</taxon>
        <taxon>Mermithoidea</taxon>
        <taxon>Mermithidae</taxon>
        <taxon>Romanomermis</taxon>
    </lineage>
</organism>
<reference evidence="3" key="1">
    <citation type="submission" date="2022-11" db="UniProtKB">
        <authorList>
            <consortium name="WormBaseParasite"/>
        </authorList>
    </citation>
    <scope>IDENTIFICATION</scope>
</reference>
<dbReference type="Proteomes" id="UP000887565">
    <property type="component" value="Unplaced"/>
</dbReference>
<feature type="domain" description="PiggyBac transposable element-derived protein" evidence="1">
    <location>
        <begin position="21"/>
        <end position="69"/>
    </location>
</feature>
<dbReference type="AlphaFoldDB" id="A0A915HJY1"/>
<protein>
    <submittedName>
        <fullName evidence="3">PiggyBac transposable element-derived protein domain-containing protein</fullName>
    </submittedName>
</protein>
<dbReference type="Pfam" id="PF13843">
    <property type="entry name" value="DDE_Tnp_1_7"/>
    <property type="match status" value="1"/>
</dbReference>
<dbReference type="WBParaSite" id="nRc.2.0.1.t01886-RA">
    <property type="protein sequence ID" value="nRc.2.0.1.t01886-RA"/>
    <property type="gene ID" value="nRc.2.0.1.g01886"/>
</dbReference>
<evidence type="ECO:0000313" key="3">
    <source>
        <dbReference type="WBParaSite" id="nRc.2.0.1.t01886-RA"/>
    </source>
</evidence>
<name>A0A915HJY1_ROMCU</name>
<proteinExistence type="predicted"/>
<keyword evidence="2" id="KW-1185">Reference proteome</keyword>
<evidence type="ECO:0000259" key="1">
    <source>
        <dbReference type="Pfam" id="PF13843"/>
    </source>
</evidence>
<evidence type="ECO:0000313" key="2">
    <source>
        <dbReference type="Proteomes" id="UP000887565"/>
    </source>
</evidence>
<accession>A0A915HJY1</accession>
<sequence>MDDHIPDVKWVSRVTIMNDNNNAAEEHLADEIVMDLTKNLRKSGRIVTCDKFFTSVSLADNLYKESTYMQSYEILVGPCEFFFWILDAAAFNAYRIYQIRNFEGIGETVQETRPKIQNVEDSRLKFICSLPNSLMGPQQDARGQSNHWYAKGICKIKKLHEEMCEKYKTTPKDAVTPPELEDISIPRTRCGPCDIWRKVVCDWCITL</sequence>
<dbReference type="InterPro" id="IPR029526">
    <property type="entry name" value="PGBD"/>
</dbReference>